<dbReference type="AlphaFoldDB" id="A0A7J6X5M2"/>
<evidence type="ECO:0000313" key="3">
    <source>
        <dbReference type="Proteomes" id="UP000554482"/>
    </source>
</evidence>
<gene>
    <name evidence="2" type="ORF">FRX31_006278</name>
</gene>
<feature type="region of interest" description="Disordered" evidence="1">
    <location>
        <begin position="155"/>
        <end position="190"/>
    </location>
</feature>
<evidence type="ECO:0000256" key="1">
    <source>
        <dbReference type="SAM" id="MobiDB-lite"/>
    </source>
</evidence>
<evidence type="ECO:0000313" key="2">
    <source>
        <dbReference type="EMBL" id="KAF5204135.1"/>
    </source>
</evidence>
<accession>A0A7J6X5M2</accession>
<reference evidence="2 3" key="1">
    <citation type="submission" date="2020-06" db="EMBL/GenBank/DDBJ databases">
        <title>Transcriptomic and genomic resources for Thalictrum thalictroides and T. hernandezii: Facilitating candidate gene discovery in an emerging model plant lineage.</title>
        <authorList>
            <person name="Arias T."/>
            <person name="Riano-Pachon D.M."/>
            <person name="Di Stilio V.S."/>
        </authorList>
    </citation>
    <scope>NUCLEOTIDE SEQUENCE [LARGE SCALE GENOMIC DNA]</scope>
    <source>
        <strain evidence="3">cv. WT478/WT964</strain>
        <tissue evidence="2">Leaves</tissue>
    </source>
</reference>
<dbReference type="PANTHER" id="PTHR34281">
    <property type="entry name" value="PROTEIN EARLY FLOWERING 3"/>
    <property type="match status" value="1"/>
</dbReference>
<comment type="caution">
    <text evidence="2">The sequence shown here is derived from an EMBL/GenBank/DDBJ whole genome shotgun (WGS) entry which is preliminary data.</text>
</comment>
<organism evidence="2 3">
    <name type="scientific">Thalictrum thalictroides</name>
    <name type="common">Rue-anemone</name>
    <name type="synonym">Anemone thalictroides</name>
    <dbReference type="NCBI Taxonomy" id="46969"/>
    <lineage>
        <taxon>Eukaryota</taxon>
        <taxon>Viridiplantae</taxon>
        <taxon>Streptophyta</taxon>
        <taxon>Embryophyta</taxon>
        <taxon>Tracheophyta</taxon>
        <taxon>Spermatophyta</taxon>
        <taxon>Magnoliopsida</taxon>
        <taxon>Ranunculales</taxon>
        <taxon>Ranunculaceae</taxon>
        <taxon>Thalictroideae</taxon>
        <taxon>Thalictrum</taxon>
    </lineage>
</organism>
<sequence>MIEPLFPRLHVNDTEKGGPKPPPRNKMALYEQFSVPSQRNCSKLPLLRSGASTSLPLASSSQGSQCGRTFVVSSTSIPPLVSARSFAKEVNYATCNAGSSLSSEGWDPFVPNDVSDSRSSCAQNLEDGDDFCVPSCFHSEITTCLSKHQLSMAGEIPSPSSPRQHVGHQHGKILKGSSISKGCTKKSVSHPSLSVNYKPLECTTSSSNQSHLYSPRDDPERLCNSDSLLLREHRTRLQENSSSSPCIAVESLKDVGKRNASSCVEYLCSRTPLHNDHRHLNGAGDGNQICTDRVRGSHQLVDADRKDNISENSMVDSISALEISPDDVVREIGQKHFWKARSMMTNQQKLFSGQIFELHRLVTVQRLIAGSPHLLLDDYFYSHNTSAKKMPSQYVIKSPPQIIERKHDSQTLKPRSLNATEDAVENPPVPSYGFNKGSAAQNPSYEVSGNCPPAPVSPSREANPWCFHPPSENQWLVPIMSPSEGLVYKPYAGSFPPYAAFVPPMYGVGGPMSLSPQAGGFQNPAYGPPVLYPQVMGAYSVPMSGTQAYYPPAYFPSYGMPIISPVSTFEEVSPRAGEQLHRQAKQLPTKDVSDISHCESPCNVLNRKSGADSSYTRNPQLQVMDTTNTCSKEVELDACQVSEGRDRYPLEAPVESSAQPFQAQSSNHQAHVIKVVPHNSRSATKSVARIFRSIQEERQRY</sequence>
<name>A0A7J6X5M2_THATH</name>
<dbReference type="EMBL" id="JABWDY010005832">
    <property type="protein sequence ID" value="KAF5204135.1"/>
    <property type="molecule type" value="Genomic_DNA"/>
</dbReference>
<proteinExistence type="predicted"/>
<dbReference type="OrthoDB" id="1939092at2759"/>
<feature type="region of interest" description="Disordered" evidence="1">
    <location>
        <begin position="1"/>
        <end position="25"/>
    </location>
</feature>
<protein>
    <submittedName>
        <fullName evidence="2">Early flowering</fullName>
    </submittedName>
</protein>
<dbReference type="InterPro" id="IPR039319">
    <property type="entry name" value="ELF3-like"/>
</dbReference>
<keyword evidence="3" id="KW-1185">Reference proteome</keyword>
<dbReference type="GO" id="GO:2000028">
    <property type="term" value="P:regulation of photoperiodism, flowering"/>
    <property type="evidence" value="ECO:0007669"/>
    <property type="project" value="InterPro"/>
</dbReference>
<dbReference type="PANTHER" id="PTHR34281:SF2">
    <property type="entry name" value="PROTEIN EARLY FLOWERING 3"/>
    <property type="match status" value="1"/>
</dbReference>
<dbReference type="Proteomes" id="UP000554482">
    <property type="component" value="Unassembled WGS sequence"/>
</dbReference>